<name>A0A2U3T8L2_ECTOB</name>
<keyword evidence="2" id="KW-0719">Serine esterase</keyword>
<feature type="domain" description="Carboxylesterase type B" evidence="7">
    <location>
        <begin position="3"/>
        <end position="523"/>
    </location>
</feature>
<organism evidence="8">
    <name type="scientific">Ectropis obliqua</name>
    <name type="common">Tea geometrid moth</name>
    <dbReference type="NCBI Taxonomy" id="248899"/>
    <lineage>
        <taxon>Eukaryota</taxon>
        <taxon>Metazoa</taxon>
        <taxon>Ecdysozoa</taxon>
        <taxon>Arthropoda</taxon>
        <taxon>Hexapoda</taxon>
        <taxon>Insecta</taxon>
        <taxon>Pterygota</taxon>
        <taxon>Neoptera</taxon>
        <taxon>Endopterygota</taxon>
        <taxon>Lepidoptera</taxon>
        <taxon>Glossata</taxon>
        <taxon>Ditrysia</taxon>
        <taxon>Geometroidea</taxon>
        <taxon>Geometridae</taxon>
        <taxon>Ennominae</taxon>
        <taxon>Ectropis</taxon>
    </lineage>
</organism>
<dbReference type="PANTHER" id="PTHR11559">
    <property type="entry name" value="CARBOXYLESTERASE"/>
    <property type="match status" value="1"/>
</dbReference>
<dbReference type="InterPro" id="IPR029058">
    <property type="entry name" value="AB_hydrolase_fold"/>
</dbReference>
<proteinExistence type="evidence at transcript level"/>
<dbReference type="AlphaFoldDB" id="A0A2U3T8L2"/>
<evidence type="ECO:0000259" key="7">
    <source>
        <dbReference type="Pfam" id="PF00135"/>
    </source>
</evidence>
<protein>
    <recommendedName>
        <fullName evidence="6">Carboxylic ester hydrolase</fullName>
        <ecNumber evidence="6">3.1.1.-</ecNumber>
    </recommendedName>
</protein>
<dbReference type="InterPro" id="IPR019826">
    <property type="entry name" value="Carboxylesterase_B_AS"/>
</dbReference>
<accession>A0A2U3T8L2</accession>
<dbReference type="PROSITE" id="PS00122">
    <property type="entry name" value="CARBOXYLESTERASE_B_1"/>
    <property type="match status" value="1"/>
</dbReference>
<dbReference type="EC" id="3.1.1.-" evidence="6"/>
<evidence type="ECO:0000256" key="6">
    <source>
        <dbReference type="RuleBase" id="RU361235"/>
    </source>
</evidence>
<sequence length="534" mass="60078">MAKVKVNQGWLEGELLNLVTEDGKYYSFKGIPYAAPPLGKLRFKDPQPPIPWEGVRQAKSHGAQCPQRDMTTFDVLPGSEDCLFLNVYTRDLKPAAPLPVMVYIHGGGYGFGSGNESHYGPDFLVNHEVLLVTINYRLGPLGFLCLDTEDVPGNAGMKDQVAALRWVKENIKFFGGDPNNVTVFGESAGGASAGLHILSPMSKGLFNRAICMSGVPLCDWSIAYQPTRRAFTLGKLLGKETRDPKELLEFLQSIPAEKLIEPIPAVLTSEEIINKAAKLFLFIPQIEKNLGQEHFLTESPESMLKNGKINDVDIFIGQTSEEGLIVSSMIEEFSKNYGRYPEMIVPRKILLQCNADKILELSDIIYEYYFGKKPIDKDSYQMVAQILSDMMFVTDIHRFVERLPKSKSKKRFFYVFSCLSSRNVYGSGGLKYGLKGVSHLDDTHYLFDPKWLSMKIDKNSREYKLVQQVSKVFTNFAKYGTPTPDDSLGVRWPEYDSSSKKYVDIGDTLTIGDNLKRAELAFWKSIYFKAGLEF</sequence>
<evidence type="ECO:0000256" key="2">
    <source>
        <dbReference type="ARBA" id="ARBA00022487"/>
    </source>
</evidence>
<dbReference type="InterPro" id="IPR050309">
    <property type="entry name" value="Type-B_Carboxylest/Lipase"/>
</dbReference>
<dbReference type="PROSITE" id="PS00941">
    <property type="entry name" value="CARBOXYLESTERASE_B_2"/>
    <property type="match status" value="1"/>
</dbReference>
<dbReference type="Gene3D" id="3.40.50.1820">
    <property type="entry name" value="alpha/beta hydrolase"/>
    <property type="match status" value="1"/>
</dbReference>
<dbReference type="GO" id="GO:0052689">
    <property type="term" value="F:carboxylic ester hydrolase activity"/>
    <property type="evidence" value="ECO:0007669"/>
    <property type="project" value="UniProtKB-KW"/>
</dbReference>
<keyword evidence="5" id="KW-0325">Glycoprotein</keyword>
<evidence type="ECO:0000256" key="1">
    <source>
        <dbReference type="ARBA" id="ARBA00005964"/>
    </source>
</evidence>
<comment type="similarity">
    <text evidence="1 6">Belongs to the type-B carboxylesterase/lipase family.</text>
</comment>
<dbReference type="InterPro" id="IPR002018">
    <property type="entry name" value="CarbesteraseB"/>
</dbReference>
<dbReference type="InterPro" id="IPR019819">
    <property type="entry name" value="Carboxylesterase_B_CS"/>
</dbReference>
<dbReference type="Pfam" id="PF00135">
    <property type="entry name" value="COesterase"/>
    <property type="match status" value="1"/>
</dbReference>
<dbReference type="EMBL" id="KX015869">
    <property type="protein sequence ID" value="ARM65398.1"/>
    <property type="molecule type" value="mRNA"/>
</dbReference>
<evidence type="ECO:0000256" key="3">
    <source>
        <dbReference type="ARBA" id="ARBA00022801"/>
    </source>
</evidence>
<evidence type="ECO:0000313" key="8">
    <source>
        <dbReference type="EMBL" id="ARM65398.1"/>
    </source>
</evidence>
<evidence type="ECO:0000256" key="4">
    <source>
        <dbReference type="ARBA" id="ARBA00023157"/>
    </source>
</evidence>
<dbReference type="SUPFAM" id="SSF53474">
    <property type="entry name" value="alpha/beta-Hydrolases"/>
    <property type="match status" value="1"/>
</dbReference>
<evidence type="ECO:0000256" key="5">
    <source>
        <dbReference type="ARBA" id="ARBA00023180"/>
    </source>
</evidence>
<keyword evidence="3 6" id="KW-0378">Hydrolase</keyword>
<reference evidence="8" key="1">
    <citation type="submission" date="2016-04" db="EMBL/GenBank/DDBJ databases">
        <title>Molecular identification and expression profiling of carboxylesterase genes associated with odorant degradation in the tea geometrid, Ectropis obliqua Prout.</title>
        <authorList>
            <person name="Mao T.-F."/>
            <person name="Zhang Y.-X."/>
            <person name="Wu J.-J."/>
            <person name="Sun L."/>
        </authorList>
    </citation>
    <scope>NUCLEOTIDE SEQUENCE</scope>
</reference>
<keyword evidence="4" id="KW-1015">Disulfide bond</keyword>